<dbReference type="Proteomes" id="UP000317550">
    <property type="component" value="Chromosome"/>
</dbReference>
<proteinExistence type="predicted"/>
<evidence type="ECO:0000313" key="3">
    <source>
        <dbReference type="Proteomes" id="UP000317550"/>
    </source>
</evidence>
<sequence length="436" mass="46152">MSMQAPTTSPDKTGLYGPRTTGSLSPTQPNASGIAATDGNLVVNIGTVEARLQTPFAGIVTCTTTFDSQVTSVNYASATTQMTTVESGKKGNQTFYLPQYGTLNVPVRQGEQWTLQLSFETQFSPAPDVVYYWIPLGGAANTPAAKATTAVDVPAPVAFAQTGAAAEARLNQLAATTRQLAENLSSGALRQGSLADTQRVIDERVGDLTAILGEASGMHSDPQARAAFVQDLQRIVCRAAPPGLRADNRVEAAHVADLVATFGRVTGRTLSPEQAAGLTLGIHALIAINDNERNRADLELIRGNIDLFLDHLQQALQQPLGQSQRRLLTRALVRLVGNGRQEHVVSSVAPPPADGKEADCFVADIEQALAAPLDSYAKAGLKSAAEQILARRPEQAEAQQWLGTALSQTLGQALREGSQRLLQPAIDRLLLAARPG</sequence>
<dbReference type="OrthoDB" id="9025843at2"/>
<protein>
    <submittedName>
        <fullName evidence="2">Uncharacterized protein</fullName>
    </submittedName>
</protein>
<gene>
    <name evidence="2" type="ORF">FNU76_17485</name>
</gene>
<name>A0A516SIM5_9NEIS</name>
<dbReference type="RefSeq" id="WP_144279380.1">
    <property type="nucleotide sequence ID" value="NZ_CP041730.1"/>
</dbReference>
<organism evidence="2 3">
    <name type="scientific">Chitinimonas arctica</name>
    <dbReference type="NCBI Taxonomy" id="2594795"/>
    <lineage>
        <taxon>Bacteria</taxon>
        <taxon>Pseudomonadati</taxon>
        <taxon>Pseudomonadota</taxon>
        <taxon>Betaproteobacteria</taxon>
        <taxon>Neisseriales</taxon>
        <taxon>Chitinibacteraceae</taxon>
        <taxon>Chitinimonas</taxon>
    </lineage>
</organism>
<keyword evidence="3" id="KW-1185">Reference proteome</keyword>
<dbReference type="AlphaFoldDB" id="A0A516SIM5"/>
<dbReference type="KEGG" id="cari:FNU76_17485"/>
<feature type="region of interest" description="Disordered" evidence="1">
    <location>
        <begin position="1"/>
        <end position="32"/>
    </location>
</feature>
<evidence type="ECO:0000256" key="1">
    <source>
        <dbReference type="SAM" id="MobiDB-lite"/>
    </source>
</evidence>
<feature type="compositionally biased region" description="Polar residues" evidence="1">
    <location>
        <begin position="20"/>
        <end position="31"/>
    </location>
</feature>
<reference evidence="3" key="1">
    <citation type="submission" date="2019-07" db="EMBL/GenBank/DDBJ databases">
        <title>Chitinimonas sp. nov., isolated from Ny-Alesund, arctica soil.</title>
        <authorList>
            <person name="Xu Q."/>
            <person name="Peng F."/>
        </authorList>
    </citation>
    <scope>NUCLEOTIDE SEQUENCE [LARGE SCALE GENOMIC DNA]</scope>
    <source>
        <strain evidence="3">R3-44</strain>
    </source>
</reference>
<feature type="compositionally biased region" description="Polar residues" evidence="1">
    <location>
        <begin position="1"/>
        <end position="11"/>
    </location>
</feature>
<evidence type="ECO:0000313" key="2">
    <source>
        <dbReference type="EMBL" id="QDQ27993.1"/>
    </source>
</evidence>
<dbReference type="EMBL" id="CP041730">
    <property type="protein sequence ID" value="QDQ27993.1"/>
    <property type="molecule type" value="Genomic_DNA"/>
</dbReference>
<accession>A0A516SIM5</accession>